<keyword evidence="23" id="KW-1185">Reference proteome</keyword>
<dbReference type="GO" id="GO:0071555">
    <property type="term" value="P:cell wall organization"/>
    <property type="evidence" value="ECO:0007669"/>
    <property type="project" value="UniProtKB-KW"/>
</dbReference>
<feature type="binding site" evidence="20">
    <location>
        <position position="393"/>
    </location>
    <ligand>
        <name>UDP-N-acetyl-alpha-D-glucosamine</name>
        <dbReference type="ChEBI" id="CHEBI:57705"/>
    </ligand>
</feature>
<comment type="similarity">
    <text evidence="4 20">In the C-terminal section; belongs to the transferase hexapeptide repeat family.</text>
</comment>
<dbReference type="InterPro" id="IPR050065">
    <property type="entry name" value="GlmU-like"/>
</dbReference>
<feature type="binding site" evidence="20">
    <location>
        <position position="421"/>
    </location>
    <ligand>
        <name>acetyl-CoA</name>
        <dbReference type="ChEBI" id="CHEBI:57288"/>
    </ligand>
</feature>
<dbReference type="Gene3D" id="3.90.550.10">
    <property type="entry name" value="Spore Coat Polysaccharide Biosynthesis Protein SpsA, Chain A"/>
    <property type="match status" value="1"/>
</dbReference>
<keyword evidence="16 20" id="KW-0961">Cell wall biogenesis/degradation</keyword>
<dbReference type="GO" id="GO:0000287">
    <property type="term" value="F:magnesium ion binding"/>
    <property type="evidence" value="ECO:0007669"/>
    <property type="project" value="UniProtKB-UniRule"/>
</dbReference>
<dbReference type="RefSeq" id="WP_095718629.1">
    <property type="nucleotide sequence ID" value="NZ_NTGA01000020.1"/>
</dbReference>
<evidence type="ECO:0000256" key="7">
    <source>
        <dbReference type="ARBA" id="ARBA00022679"/>
    </source>
</evidence>
<dbReference type="InterPro" id="IPR029044">
    <property type="entry name" value="Nucleotide-diphossugar_trans"/>
</dbReference>
<feature type="binding site" evidence="20">
    <location>
        <position position="439"/>
    </location>
    <ligand>
        <name>acetyl-CoA</name>
        <dbReference type="ChEBI" id="CHEBI:57288"/>
    </ligand>
</feature>
<feature type="binding site" evidence="20">
    <location>
        <position position="186"/>
    </location>
    <ligand>
        <name>UDP-N-acetyl-alpha-D-glucosamine</name>
        <dbReference type="ChEBI" id="CHEBI:57705"/>
    </ligand>
</feature>
<comment type="subunit">
    <text evidence="20">Homotrimer.</text>
</comment>
<dbReference type="CDD" id="cd03353">
    <property type="entry name" value="LbH_GlmU_C"/>
    <property type="match status" value="1"/>
</dbReference>
<keyword evidence="10 20" id="KW-0677">Repeat</keyword>
<keyword evidence="6 20" id="KW-0963">Cytoplasm</keyword>
<dbReference type="NCBIfam" id="NF010932">
    <property type="entry name" value="PRK14352.1"/>
    <property type="match status" value="1"/>
</dbReference>
<comment type="catalytic activity">
    <reaction evidence="17 20">
        <text>alpha-D-glucosamine 1-phosphate + acetyl-CoA = N-acetyl-alpha-D-glucosamine 1-phosphate + CoA + H(+)</text>
        <dbReference type="Rhea" id="RHEA:13725"/>
        <dbReference type="ChEBI" id="CHEBI:15378"/>
        <dbReference type="ChEBI" id="CHEBI:57287"/>
        <dbReference type="ChEBI" id="CHEBI:57288"/>
        <dbReference type="ChEBI" id="CHEBI:57776"/>
        <dbReference type="ChEBI" id="CHEBI:58516"/>
        <dbReference type="EC" id="2.3.1.157"/>
    </reaction>
</comment>
<dbReference type="InterPro" id="IPR038009">
    <property type="entry name" value="GlmU_C_LbH"/>
</dbReference>
<evidence type="ECO:0000313" key="23">
    <source>
        <dbReference type="Proteomes" id="UP000218810"/>
    </source>
</evidence>
<name>A0A2A2WNN6_9ACTN</name>
<dbReference type="Pfam" id="PF00132">
    <property type="entry name" value="Hexapep"/>
    <property type="match status" value="1"/>
</dbReference>
<keyword evidence="8 20" id="KW-0548">Nucleotidyltransferase</keyword>
<evidence type="ECO:0000256" key="16">
    <source>
        <dbReference type="ARBA" id="ARBA00023316"/>
    </source>
</evidence>
<feature type="region of interest" description="N-acetyltransferase" evidence="20">
    <location>
        <begin position="268"/>
        <end position="486"/>
    </location>
</feature>
<evidence type="ECO:0000256" key="11">
    <source>
        <dbReference type="ARBA" id="ARBA00022842"/>
    </source>
</evidence>
<keyword evidence="14 20" id="KW-0511">Multifunctional enzyme</keyword>
<feature type="domain" description="Nucleotidyl transferase" evidence="21">
    <location>
        <begin position="13"/>
        <end position="225"/>
    </location>
</feature>
<dbReference type="InterPro" id="IPR005835">
    <property type="entry name" value="NTP_transferase_dom"/>
</dbReference>
<feature type="binding site" evidence="20">
    <location>
        <position position="382"/>
    </location>
    <ligand>
        <name>UDP-N-acetyl-alpha-D-glucosamine</name>
        <dbReference type="ChEBI" id="CHEBI:57705"/>
    </ligand>
</feature>
<dbReference type="EMBL" id="NTGA01000020">
    <property type="protein sequence ID" value="PAY22802.1"/>
    <property type="molecule type" value="Genomic_DNA"/>
</dbReference>
<comment type="caution">
    <text evidence="20">Lacks conserved residue(s) required for the propagation of feature annotation.</text>
</comment>
<comment type="similarity">
    <text evidence="5 20">In the N-terminal section; belongs to the N-acetylglucosamine-1-phosphate uridyltransferase family.</text>
</comment>
<dbReference type="EC" id="2.7.7.23" evidence="20"/>
<dbReference type="GO" id="GO:0016020">
    <property type="term" value="C:membrane"/>
    <property type="evidence" value="ECO:0007669"/>
    <property type="project" value="GOC"/>
</dbReference>
<keyword evidence="7 20" id="KW-0808">Transferase</keyword>
<evidence type="ECO:0000256" key="6">
    <source>
        <dbReference type="ARBA" id="ARBA00022490"/>
    </source>
</evidence>
<feature type="binding site" evidence="20">
    <location>
        <begin position="402"/>
        <end position="403"/>
    </location>
    <ligand>
        <name>acetyl-CoA</name>
        <dbReference type="ChEBI" id="CHEBI:57288"/>
    </ligand>
</feature>
<evidence type="ECO:0000256" key="15">
    <source>
        <dbReference type="ARBA" id="ARBA00023315"/>
    </source>
</evidence>
<feature type="binding site" evidence="20">
    <location>
        <position position="396"/>
    </location>
    <ligand>
        <name>acetyl-CoA</name>
        <dbReference type="ChEBI" id="CHEBI:57288"/>
    </ligand>
</feature>
<dbReference type="GO" id="GO:0000902">
    <property type="term" value="P:cell morphogenesis"/>
    <property type="evidence" value="ECO:0007669"/>
    <property type="project" value="UniProtKB-UniRule"/>
</dbReference>
<feature type="region of interest" description="Linker" evidence="20">
    <location>
        <begin position="247"/>
        <end position="267"/>
    </location>
</feature>
<dbReference type="CDD" id="cd02540">
    <property type="entry name" value="GT2_GlmU_N_bac"/>
    <property type="match status" value="1"/>
</dbReference>
<comment type="subcellular location">
    <subcellularLocation>
        <location evidence="1 20">Cytoplasm</location>
    </subcellularLocation>
</comment>
<dbReference type="InterPro" id="IPR011004">
    <property type="entry name" value="Trimer_LpxA-like_sf"/>
</dbReference>
<keyword evidence="13 20" id="KW-0573">Peptidoglycan synthesis</keyword>
<gene>
    <name evidence="20 22" type="primary">glmU</name>
    <name evidence="22" type="ORF">CEY15_11955</name>
</gene>
<evidence type="ECO:0000313" key="22">
    <source>
        <dbReference type="EMBL" id="PAY22802.1"/>
    </source>
</evidence>
<evidence type="ECO:0000256" key="18">
    <source>
        <dbReference type="ARBA" id="ARBA00048493"/>
    </source>
</evidence>
<proteinExistence type="inferred from homology"/>
<evidence type="ECO:0000259" key="21">
    <source>
        <dbReference type="Pfam" id="PF00483"/>
    </source>
</evidence>
<evidence type="ECO:0000256" key="20">
    <source>
        <dbReference type="HAMAP-Rule" id="MF_01631"/>
    </source>
</evidence>
<dbReference type="Pfam" id="PF00483">
    <property type="entry name" value="NTP_transferase"/>
    <property type="match status" value="1"/>
</dbReference>
<dbReference type="SUPFAM" id="SSF53448">
    <property type="entry name" value="Nucleotide-diphospho-sugar transferases"/>
    <property type="match status" value="1"/>
</dbReference>
<keyword evidence="11 20" id="KW-0460">Magnesium</keyword>
<dbReference type="UniPathway" id="UPA00973"/>
<dbReference type="HAMAP" id="MF_01631">
    <property type="entry name" value="GlmU"/>
    <property type="match status" value="1"/>
</dbReference>
<reference evidence="23" key="1">
    <citation type="submission" date="2017-09" db="EMBL/GenBank/DDBJ databases">
        <authorList>
            <person name="Zhang Y."/>
            <person name="Huang X."/>
            <person name="Liu J."/>
            <person name="Lu L."/>
            <person name="Peng K."/>
        </authorList>
    </citation>
    <scope>NUCLEOTIDE SEQUENCE [LARGE SCALE GENOMIC DNA]</scope>
    <source>
        <strain evidence="23">S-XJ-1</strain>
    </source>
</reference>
<evidence type="ECO:0000256" key="19">
    <source>
        <dbReference type="ARBA" id="ARBA00049628"/>
    </source>
</evidence>
<dbReference type="EC" id="2.3.1.157" evidence="20"/>
<dbReference type="GO" id="GO:0003977">
    <property type="term" value="F:UDP-N-acetylglucosamine diphosphorylase activity"/>
    <property type="evidence" value="ECO:0007669"/>
    <property type="project" value="UniProtKB-UniRule"/>
</dbReference>
<dbReference type="GO" id="GO:0009252">
    <property type="term" value="P:peptidoglycan biosynthetic process"/>
    <property type="evidence" value="ECO:0007669"/>
    <property type="project" value="UniProtKB-UniRule"/>
</dbReference>
<dbReference type="Proteomes" id="UP000218810">
    <property type="component" value="Unassembled WGS sequence"/>
</dbReference>
<dbReference type="AlphaFoldDB" id="A0A2A2WNN6"/>
<evidence type="ECO:0000256" key="12">
    <source>
        <dbReference type="ARBA" id="ARBA00022960"/>
    </source>
</evidence>
<evidence type="ECO:0000256" key="8">
    <source>
        <dbReference type="ARBA" id="ARBA00022695"/>
    </source>
</evidence>
<feature type="binding site" evidence="20">
    <location>
        <position position="156"/>
    </location>
    <ligand>
        <name>UDP-N-acetyl-alpha-D-glucosamine</name>
        <dbReference type="ChEBI" id="CHEBI:57705"/>
    </ligand>
</feature>
<feature type="binding site" evidence="20">
    <location>
        <position position="118"/>
    </location>
    <ligand>
        <name>Mg(2+)</name>
        <dbReference type="ChEBI" id="CHEBI:18420"/>
    </ligand>
</feature>
<comment type="pathway">
    <text evidence="2 20">Nucleotide-sugar biosynthesis; UDP-N-acetyl-alpha-D-glucosamine biosynthesis; N-acetyl-alpha-D-glucosamine 1-phosphate from alpha-D-glucosamine 6-phosphate (route II): step 2/2.</text>
</comment>
<dbReference type="GO" id="GO:0005737">
    <property type="term" value="C:cytoplasm"/>
    <property type="evidence" value="ECO:0007669"/>
    <property type="project" value="UniProtKB-SubCell"/>
</dbReference>
<dbReference type="PANTHER" id="PTHR43584">
    <property type="entry name" value="NUCLEOTIDYL TRANSFERASE"/>
    <property type="match status" value="1"/>
</dbReference>
<evidence type="ECO:0000256" key="10">
    <source>
        <dbReference type="ARBA" id="ARBA00022737"/>
    </source>
</evidence>
<dbReference type="GO" id="GO:0019134">
    <property type="term" value="F:glucosamine-1-phosphate N-acetyltransferase activity"/>
    <property type="evidence" value="ECO:0007669"/>
    <property type="project" value="UniProtKB-UniRule"/>
</dbReference>
<dbReference type="Gene3D" id="2.160.10.10">
    <property type="entry name" value="Hexapeptide repeat proteins"/>
    <property type="match status" value="1"/>
</dbReference>
<evidence type="ECO:0000256" key="17">
    <source>
        <dbReference type="ARBA" id="ARBA00048247"/>
    </source>
</evidence>
<evidence type="ECO:0000256" key="5">
    <source>
        <dbReference type="ARBA" id="ARBA00007947"/>
    </source>
</evidence>
<keyword evidence="12 20" id="KW-0133">Cell shape</keyword>
<feature type="binding site" evidence="20">
    <location>
        <begin position="92"/>
        <end position="93"/>
    </location>
    <ligand>
        <name>UDP-N-acetyl-alpha-D-glucosamine</name>
        <dbReference type="ChEBI" id="CHEBI:57705"/>
    </ligand>
</feature>
<keyword evidence="9 20" id="KW-0479">Metal-binding</keyword>
<dbReference type="NCBIfam" id="TIGR01173">
    <property type="entry name" value="glmU"/>
    <property type="match status" value="1"/>
</dbReference>
<comment type="function">
    <text evidence="19 20">Catalyzes the last two sequential reactions in the de novo biosynthetic pathway for UDP-N-acetylglucosamine (UDP-GlcNAc). The C-terminal domain catalyzes the transfer of acetyl group from acetyl coenzyme A to glucosamine-1-phosphate (GlcN-1-P) to produce N-acetylglucosamine-1-phosphate (GlcNAc-1-P), which is converted into UDP-GlcNAc by the transfer of uridine 5-monophosphate (from uridine 5-triphosphate), a reaction catalyzed by the N-terminal domain.</text>
</comment>
<feature type="binding site" evidence="20">
    <location>
        <position position="349"/>
    </location>
    <ligand>
        <name>UDP-N-acetyl-alpha-D-glucosamine</name>
        <dbReference type="ChEBI" id="CHEBI:57705"/>
    </ligand>
</feature>
<evidence type="ECO:0000256" key="9">
    <source>
        <dbReference type="ARBA" id="ARBA00022723"/>
    </source>
</evidence>
<feature type="binding site" evidence="20">
    <location>
        <begin position="16"/>
        <end position="19"/>
    </location>
    <ligand>
        <name>UDP-N-acetyl-alpha-D-glucosamine</name>
        <dbReference type="ChEBI" id="CHEBI:57705"/>
    </ligand>
</feature>
<dbReference type="InterPro" id="IPR001451">
    <property type="entry name" value="Hexapep"/>
</dbReference>
<feature type="region of interest" description="Pyrophosphorylase" evidence="20">
    <location>
        <begin position="1"/>
        <end position="246"/>
    </location>
</feature>
<evidence type="ECO:0000256" key="13">
    <source>
        <dbReference type="ARBA" id="ARBA00022984"/>
    </source>
</evidence>
<dbReference type="SUPFAM" id="SSF51161">
    <property type="entry name" value="Trimeric LpxA-like enzymes"/>
    <property type="match status" value="1"/>
</dbReference>
<keyword evidence="15 20" id="KW-0012">Acyltransferase</keyword>
<comment type="catalytic activity">
    <reaction evidence="18 20">
        <text>N-acetyl-alpha-D-glucosamine 1-phosphate + UTP + H(+) = UDP-N-acetyl-alpha-D-glucosamine + diphosphate</text>
        <dbReference type="Rhea" id="RHEA:13509"/>
        <dbReference type="ChEBI" id="CHEBI:15378"/>
        <dbReference type="ChEBI" id="CHEBI:33019"/>
        <dbReference type="ChEBI" id="CHEBI:46398"/>
        <dbReference type="ChEBI" id="CHEBI:57705"/>
        <dbReference type="ChEBI" id="CHEBI:57776"/>
        <dbReference type="EC" id="2.7.7.23"/>
    </reaction>
</comment>
<protein>
    <recommendedName>
        <fullName evidence="20">Bifunctional protein GlmU</fullName>
    </recommendedName>
    <domain>
        <recommendedName>
            <fullName evidence="20">UDP-N-acetylglucosamine pyrophosphorylase</fullName>
            <ecNumber evidence="20">2.7.7.23</ecNumber>
        </recommendedName>
        <alternativeName>
            <fullName evidence="20">N-acetylglucosamine-1-phosphate uridyltransferase</fullName>
        </alternativeName>
    </domain>
    <domain>
        <recommendedName>
            <fullName evidence="20">Glucosamine-1-phosphate N-acetyltransferase</fullName>
            <ecNumber evidence="20">2.3.1.157</ecNumber>
        </recommendedName>
    </domain>
</protein>
<dbReference type="GO" id="GO:0008360">
    <property type="term" value="P:regulation of cell shape"/>
    <property type="evidence" value="ECO:0007669"/>
    <property type="project" value="UniProtKB-KW"/>
</dbReference>
<feature type="active site" description="Proton acceptor" evidence="20">
    <location>
        <position position="379"/>
    </location>
</feature>
<evidence type="ECO:0000256" key="1">
    <source>
        <dbReference type="ARBA" id="ARBA00004496"/>
    </source>
</evidence>
<comment type="pathway">
    <text evidence="20">Bacterial outer membrane biogenesis; LPS lipid A biosynthesis.</text>
</comment>
<feature type="binding site" evidence="20">
    <location>
        <position position="87"/>
    </location>
    <ligand>
        <name>UDP-N-acetyl-alpha-D-glucosamine</name>
        <dbReference type="ChEBI" id="CHEBI:57705"/>
    </ligand>
</feature>
<feature type="binding site" evidence="20">
    <location>
        <position position="171"/>
    </location>
    <ligand>
        <name>UDP-N-acetyl-alpha-D-glucosamine</name>
        <dbReference type="ChEBI" id="CHEBI:57705"/>
    </ligand>
</feature>
<comment type="caution">
    <text evidence="22">The sequence shown here is derived from an EMBL/GenBank/DDBJ whole genome shotgun (WGS) entry which is preliminary data.</text>
</comment>
<dbReference type="UniPathway" id="UPA00113">
    <property type="reaction ID" value="UER00532"/>
</dbReference>
<feature type="binding site" evidence="20">
    <location>
        <position position="244"/>
    </location>
    <ligand>
        <name>UDP-N-acetyl-alpha-D-glucosamine</name>
        <dbReference type="ChEBI" id="CHEBI:57705"/>
    </ligand>
</feature>
<sequence length="486" mass="51064">MTTPDSDRSQTAVIVLAAGSGTRMKSSTPKMLHRVCGRTMLGHALHAAAGIRPEQIIVVVGHQREQVGAAVDELAVDLGVPVTTAVQQQQNGTGDAVAAGMAALPADFSGTVLVTTSDIPLLDADTLREVVARHDLRPRAAVTVLTSTAPDPTGYGRIVRNDDGEVLRIVEHKDASDDERAIDEVNSGIYAFDARVLREKLGELSTDNSQGELYLTDVIQLARQSNGLIRGHRIEDADLVAGVNDRVQLAALSAEMNRRLCQEAMRAGATIIDPGTTWVDMGVRIGRDVTILPGTHLTGSTVIGDGATIGPDTTLRDTTVGEGATIVRTHAVSASVGAGAEVGPFAYLRPEAELGERSKIGTFVEVKKSSIGAHTKVPHLTYVGDAQIGEHTNIGASSVFVNYDGVNKNRTVIGDHCRTGSDTMFIAPVTVGDGAYSGAGTVIKNDVPPGALAVSGGRQRNIDDWVIQNRPDSGSAEAALRSRNDS</sequence>
<comment type="pathway">
    <text evidence="3 20">Nucleotide-sugar biosynthesis; UDP-N-acetyl-alpha-D-glucosamine biosynthesis; UDP-N-acetyl-alpha-D-glucosamine from N-acetyl-alpha-D-glucosamine 1-phosphate: step 1/1.</text>
</comment>
<evidence type="ECO:0000256" key="3">
    <source>
        <dbReference type="ARBA" id="ARBA00005208"/>
    </source>
</evidence>
<evidence type="ECO:0000256" key="4">
    <source>
        <dbReference type="ARBA" id="ARBA00007707"/>
    </source>
</evidence>
<evidence type="ECO:0000256" key="14">
    <source>
        <dbReference type="ARBA" id="ARBA00023268"/>
    </source>
</evidence>
<feature type="binding site" evidence="20">
    <location>
        <position position="367"/>
    </location>
    <ligand>
        <name>UDP-N-acetyl-alpha-D-glucosamine</name>
        <dbReference type="ChEBI" id="CHEBI:57705"/>
    </ligand>
</feature>
<dbReference type="GO" id="GO:0006048">
    <property type="term" value="P:UDP-N-acetylglucosamine biosynthetic process"/>
    <property type="evidence" value="ECO:0007669"/>
    <property type="project" value="UniProtKB-UniPathway"/>
</dbReference>
<dbReference type="GO" id="GO:0009245">
    <property type="term" value="P:lipid A biosynthetic process"/>
    <property type="evidence" value="ECO:0007669"/>
    <property type="project" value="UniProtKB-UniRule"/>
</dbReference>
<comment type="cofactor">
    <cofactor evidence="20">
        <name>Mg(2+)</name>
        <dbReference type="ChEBI" id="CHEBI:18420"/>
    </cofactor>
    <text evidence="20">Binds 1 Mg(2+) ion per subunit.</text>
</comment>
<evidence type="ECO:0000256" key="2">
    <source>
        <dbReference type="ARBA" id="ARBA00005166"/>
    </source>
</evidence>
<feature type="binding site" evidence="20">
    <location>
        <position position="30"/>
    </location>
    <ligand>
        <name>UDP-N-acetyl-alpha-D-glucosamine</name>
        <dbReference type="ChEBI" id="CHEBI:57705"/>
    </ligand>
</feature>
<dbReference type="OrthoDB" id="9775031at2"/>
<accession>A0A2A2WNN6</accession>
<dbReference type="PANTHER" id="PTHR43584:SF3">
    <property type="entry name" value="BIFUNCTIONAL PROTEIN GLMU"/>
    <property type="match status" value="1"/>
</dbReference>
<feature type="binding site" evidence="20">
    <location>
        <position position="244"/>
    </location>
    <ligand>
        <name>Mg(2+)</name>
        <dbReference type="ChEBI" id="CHEBI:18420"/>
    </ligand>
</feature>
<dbReference type="InterPro" id="IPR005882">
    <property type="entry name" value="Bifunctional_GlmU"/>
</dbReference>
<organism evidence="22 23">
    <name type="scientific">Dietzia natronolimnaea</name>
    <dbReference type="NCBI Taxonomy" id="161920"/>
    <lineage>
        <taxon>Bacteria</taxon>
        <taxon>Bacillati</taxon>
        <taxon>Actinomycetota</taxon>
        <taxon>Actinomycetes</taxon>
        <taxon>Mycobacteriales</taxon>
        <taxon>Dietziaceae</taxon>
        <taxon>Dietzia</taxon>
    </lineage>
</organism>